<dbReference type="InterPro" id="IPR000014">
    <property type="entry name" value="PAS"/>
</dbReference>
<dbReference type="InterPro" id="IPR052162">
    <property type="entry name" value="Sensor_kinase/Photoreceptor"/>
</dbReference>
<evidence type="ECO:0000256" key="4">
    <source>
        <dbReference type="ARBA" id="ARBA00022679"/>
    </source>
</evidence>
<dbReference type="Gene3D" id="3.30.565.10">
    <property type="entry name" value="Histidine kinase-like ATPase, C-terminal domain"/>
    <property type="match status" value="1"/>
</dbReference>
<organism evidence="9 10">
    <name type="scientific">Natrinema soli</name>
    <dbReference type="NCBI Taxonomy" id="1930624"/>
    <lineage>
        <taxon>Archaea</taxon>
        <taxon>Methanobacteriati</taxon>
        <taxon>Methanobacteriota</taxon>
        <taxon>Stenosarchaea group</taxon>
        <taxon>Halobacteria</taxon>
        <taxon>Halobacteriales</taxon>
        <taxon>Natrialbaceae</taxon>
        <taxon>Natrinema</taxon>
    </lineage>
</organism>
<dbReference type="SMART" id="SM00086">
    <property type="entry name" value="PAC"/>
    <property type="match status" value="2"/>
</dbReference>
<dbReference type="RefSeq" id="WP_273740351.1">
    <property type="nucleotide sequence ID" value="NZ_JAQIVI010000380.1"/>
</dbReference>
<dbReference type="SUPFAM" id="SSF55874">
    <property type="entry name" value="ATPase domain of HSP90 chaperone/DNA topoisomerase II/histidine kinase"/>
    <property type="match status" value="1"/>
</dbReference>
<evidence type="ECO:0000313" key="10">
    <source>
        <dbReference type="Proteomes" id="UP001596383"/>
    </source>
</evidence>
<feature type="domain" description="PAS" evidence="7">
    <location>
        <begin position="130"/>
        <end position="203"/>
    </location>
</feature>
<keyword evidence="3" id="KW-0597">Phosphoprotein</keyword>
<evidence type="ECO:0000256" key="2">
    <source>
        <dbReference type="ARBA" id="ARBA00012438"/>
    </source>
</evidence>
<protein>
    <recommendedName>
        <fullName evidence="2">histidine kinase</fullName>
        <ecNumber evidence="2">2.7.13.3</ecNumber>
    </recommendedName>
</protein>
<dbReference type="Pfam" id="PF02518">
    <property type="entry name" value="HATPase_c"/>
    <property type="match status" value="1"/>
</dbReference>
<keyword evidence="5" id="KW-0418">Kinase</keyword>
<gene>
    <name evidence="9" type="ORF">ACFQE6_21485</name>
</gene>
<dbReference type="SMART" id="SM00387">
    <property type="entry name" value="HATPase_c"/>
    <property type="match status" value="1"/>
</dbReference>
<dbReference type="InterPro" id="IPR036890">
    <property type="entry name" value="HATPase_C_sf"/>
</dbReference>
<feature type="domain" description="Histidine kinase" evidence="6">
    <location>
        <begin position="260"/>
        <end position="464"/>
    </location>
</feature>
<dbReference type="GO" id="GO:0004673">
    <property type="term" value="F:protein histidine kinase activity"/>
    <property type="evidence" value="ECO:0007669"/>
    <property type="project" value="UniProtKB-EC"/>
</dbReference>
<dbReference type="Proteomes" id="UP001596383">
    <property type="component" value="Unassembled WGS sequence"/>
</dbReference>
<dbReference type="PANTHER" id="PTHR43304:SF1">
    <property type="entry name" value="PAC DOMAIN-CONTAINING PROTEIN"/>
    <property type="match status" value="1"/>
</dbReference>
<dbReference type="Gene3D" id="3.30.450.20">
    <property type="entry name" value="PAS domain"/>
    <property type="match status" value="2"/>
</dbReference>
<dbReference type="PROSITE" id="PS50113">
    <property type="entry name" value="PAC"/>
    <property type="match status" value="1"/>
</dbReference>
<dbReference type="EC" id="2.7.13.3" evidence="2"/>
<feature type="domain" description="PAS" evidence="7">
    <location>
        <begin position="12"/>
        <end position="75"/>
    </location>
</feature>
<dbReference type="PROSITE" id="PS50109">
    <property type="entry name" value="HIS_KIN"/>
    <property type="match status" value="1"/>
</dbReference>
<evidence type="ECO:0000259" key="7">
    <source>
        <dbReference type="PROSITE" id="PS50112"/>
    </source>
</evidence>
<keyword evidence="4" id="KW-0808">Transferase</keyword>
<dbReference type="Pfam" id="PF08448">
    <property type="entry name" value="PAS_4"/>
    <property type="match status" value="1"/>
</dbReference>
<name>A0ABD5SSG1_9EURY</name>
<evidence type="ECO:0000256" key="3">
    <source>
        <dbReference type="ARBA" id="ARBA00022553"/>
    </source>
</evidence>
<reference evidence="9 10" key="1">
    <citation type="journal article" date="2019" name="Int. J. Syst. Evol. Microbiol.">
        <title>The Global Catalogue of Microorganisms (GCM) 10K type strain sequencing project: providing services to taxonomists for standard genome sequencing and annotation.</title>
        <authorList>
            <consortium name="The Broad Institute Genomics Platform"/>
            <consortium name="The Broad Institute Genome Sequencing Center for Infectious Disease"/>
            <person name="Wu L."/>
            <person name="Ma J."/>
        </authorList>
    </citation>
    <scope>NUCLEOTIDE SEQUENCE [LARGE SCALE GENOMIC DNA]</scope>
    <source>
        <strain evidence="9 10">LMG 29247</strain>
    </source>
</reference>
<sequence length="465" mass="52464">MTVEIGDLASILLENAQDKLAVVDEAGTYRYVNEASRSILGYEPDQLVGENSQVYIHPDDRQTVADRFRQISATGESSASVRYRHATRSDEWVWLESRFTDLPGNTLEGYVVSSRDISRQVAAERDRRTAESRLQTIAGAVGDVLWMFNDDWTELLFVNPAYEDVFGQPVEDLEANPREFLEVVHPDDVSRVKQAMARTSAGESVDIEYRVNPATDYSRWIWVRSEPIIEDGEVDRIVGFSRDITDRRRRERQLVIMDNLLRHNLRNDLSVMLGNAECIASEGDEPSREHAAIIRRQGQELLETAAKQREIIELLTEGSAPTSIDLVPVVTETIETIRDRYPNAAIETTSPDTAIARAVTKIELAVAELLENAVRHEPNGEPKLSVTVRSRPETISVAIRDNCPPIPEVEFRILTGDWKMDDVYHTSGLGLWLVYWVADLSDGNIAFDRSETGNTITLTLPRDRT</sequence>
<dbReference type="AlphaFoldDB" id="A0ABD5SSG1"/>
<dbReference type="PANTHER" id="PTHR43304">
    <property type="entry name" value="PHYTOCHROME-LIKE PROTEIN CPH1"/>
    <property type="match status" value="1"/>
</dbReference>
<feature type="domain" description="PAC" evidence="8">
    <location>
        <begin position="205"/>
        <end position="256"/>
    </location>
</feature>
<evidence type="ECO:0000313" key="9">
    <source>
        <dbReference type="EMBL" id="MFC6767465.1"/>
    </source>
</evidence>
<dbReference type="InterPro" id="IPR000700">
    <property type="entry name" value="PAS-assoc_C"/>
</dbReference>
<dbReference type="InterPro" id="IPR035965">
    <property type="entry name" value="PAS-like_dom_sf"/>
</dbReference>
<proteinExistence type="predicted"/>
<dbReference type="SUPFAM" id="SSF55785">
    <property type="entry name" value="PYP-like sensor domain (PAS domain)"/>
    <property type="match status" value="2"/>
</dbReference>
<evidence type="ECO:0000259" key="6">
    <source>
        <dbReference type="PROSITE" id="PS50109"/>
    </source>
</evidence>
<evidence type="ECO:0000256" key="5">
    <source>
        <dbReference type="ARBA" id="ARBA00022777"/>
    </source>
</evidence>
<dbReference type="InterPro" id="IPR013655">
    <property type="entry name" value="PAS_fold_3"/>
</dbReference>
<dbReference type="InterPro" id="IPR001610">
    <property type="entry name" value="PAC"/>
</dbReference>
<dbReference type="Pfam" id="PF08447">
    <property type="entry name" value="PAS_3"/>
    <property type="match status" value="1"/>
</dbReference>
<comment type="caution">
    <text evidence="9">The sequence shown here is derived from an EMBL/GenBank/DDBJ whole genome shotgun (WGS) entry which is preliminary data.</text>
</comment>
<dbReference type="CDD" id="cd16936">
    <property type="entry name" value="HATPase_RsbW-like"/>
    <property type="match status" value="1"/>
</dbReference>
<dbReference type="InterPro" id="IPR005467">
    <property type="entry name" value="His_kinase_dom"/>
</dbReference>
<dbReference type="PROSITE" id="PS50112">
    <property type="entry name" value="PAS"/>
    <property type="match status" value="2"/>
</dbReference>
<evidence type="ECO:0000259" key="8">
    <source>
        <dbReference type="PROSITE" id="PS50113"/>
    </source>
</evidence>
<accession>A0ABD5SSG1</accession>
<keyword evidence="10" id="KW-1185">Reference proteome</keyword>
<dbReference type="EMBL" id="JBHSWV010000380">
    <property type="protein sequence ID" value="MFC6767465.1"/>
    <property type="molecule type" value="Genomic_DNA"/>
</dbReference>
<comment type="catalytic activity">
    <reaction evidence="1">
        <text>ATP + protein L-histidine = ADP + protein N-phospho-L-histidine.</text>
        <dbReference type="EC" id="2.7.13.3"/>
    </reaction>
</comment>
<evidence type="ECO:0000256" key="1">
    <source>
        <dbReference type="ARBA" id="ARBA00000085"/>
    </source>
</evidence>
<dbReference type="InterPro" id="IPR003594">
    <property type="entry name" value="HATPase_dom"/>
</dbReference>
<dbReference type="CDD" id="cd00130">
    <property type="entry name" value="PAS"/>
    <property type="match status" value="2"/>
</dbReference>
<dbReference type="SMART" id="SM00091">
    <property type="entry name" value="PAS"/>
    <property type="match status" value="2"/>
</dbReference>
<dbReference type="InterPro" id="IPR013656">
    <property type="entry name" value="PAS_4"/>
</dbReference>
<dbReference type="NCBIfam" id="TIGR00229">
    <property type="entry name" value="sensory_box"/>
    <property type="match status" value="2"/>
</dbReference>